<protein>
    <submittedName>
        <fullName evidence="2">Uncharacterized protein</fullName>
    </submittedName>
</protein>
<gene>
    <name evidence="2" type="ORF">RCO7_10500</name>
</gene>
<feature type="region of interest" description="Disordered" evidence="1">
    <location>
        <begin position="1"/>
        <end position="31"/>
    </location>
</feature>
<evidence type="ECO:0000256" key="1">
    <source>
        <dbReference type="SAM" id="MobiDB-lite"/>
    </source>
</evidence>
<accession>A0A1E1LIX8</accession>
<dbReference type="InParanoid" id="A0A1E1LIX8"/>
<reference evidence="3" key="1">
    <citation type="submission" date="2016-03" db="EMBL/GenBank/DDBJ databases">
        <authorList>
            <person name="Ploux O."/>
        </authorList>
    </citation>
    <scope>NUCLEOTIDE SEQUENCE [LARGE SCALE GENOMIC DNA]</scope>
    <source>
        <strain evidence="3">UK7</strain>
    </source>
</reference>
<organism evidence="2 3">
    <name type="scientific">Rhynchosporium graminicola</name>
    <dbReference type="NCBI Taxonomy" id="2792576"/>
    <lineage>
        <taxon>Eukaryota</taxon>
        <taxon>Fungi</taxon>
        <taxon>Dikarya</taxon>
        <taxon>Ascomycota</taxon>
        <taxon>Pezizomycotina</taxon>
        <taxon>Leotiomycetes</taxon>
        <taxon>Helotiales</taxon>
        <taxon>Ploettnerulaceae</taxon>
        <taxon>Rhynchosporium</taxon>
    </lineage>
</organism>
<dbReference type="AlphaFoldDB" id="A0A1E1LIX8"/>
<comment type="caution">
    <text evidence="2">The sequence shown here is derived from an EMBL/GenBank/DDBJ whole genome shotgun (WGS) entry which is preliminary data.</text>
</comment>
<evidence type="ECO:0000313" key="3">
    <source>
        <dbReference type="Proteomes" id="UP000178129"/>
    </source>
</evidence>
<dbReference type="Proteomes" id="UP000178129">
    <property type="component" value="Unassembled WGS sequence"/>
</dbReference>
<sequence>MSTAPAQSSSSFKATTNKTASASATMTNTKLPTSKNNEVKLWNVKAITDYGIVKGIEFLRIEWARKTKSGQKVYTLEPAEVMRGDLGRVEVNGYIHEWLQSGLIPEASKNGTKMVHDEA</sequence>
<keyword evidence="3" id="KW-1185">Reference proteome</keyword>
<proteinExistence type="predicted"/>
<evidence type="ECO:0000313" key="2">
    <source>
        <dbReference type="EMBL" id="CZT10467.1"/>
    </source>
</evidence>
<dbReference type="EMBL" id="FJUW01000055">
    <property type="protein sequence ID" value="CZT10467.1"/>
    <property type="molecule type" value="Genomic_DNA"/>
</dbReference>
<name>A0A1E1LIX8_9HELO</name>
<feature type="compositionally biased region" description="Low complexity" evidence="1">
    <location>
        <begin position="8"/>
        <end position="30"/>
    </location>
</feature>